<dbReference type="Proteomes" id="UP000267464">
    <property type="component" value="Unassembled WGS sequence"/>
</dbReference>
<organism evidence="2 3">
    <name type="scientific">Piscinibacter terrae</name>
    <dbReference type="NCBI Taxonomy" id="2496871"/>
    <lineage>
        <taxon>Bacteria</taxon>
        <taxon>Pseudomonadati</taxon>
        <taxon>Pseudomonadota</taxon>
        <taxon>Betaproteobacteria</taxon>
        <taxon>Burkholderiales</taxon>
        <taxon>Sphaerotilaceae</taxon>
        <taxon>Piscinibacter</taxon>
    </lineage>
</organism>
<gene>
    <name evidence="2" type="ORF">DZC73_08155</name>
</gene>
<feature type="region of interest" description="Disordered" evidence="1">
    <location>
        <begin position="141"/>
        <end position="174"/>
    </location>
</feature>
<keyword evidence="3" id="KW-1185">Reference proteome</keyword>
<dbReference type="AlphaFoldDB" id="A0A3N7JVD7"/>
<proteinExistence type="predicted"/>
<accession>A0A3N7JVD7</accession>
<protein>
    <submittedName>
        <fullName evidence="2">Uncharacterized protein</fullName>
    </submittedName>
</protein>
<dbReference type="EMBL" id="QUSW01000002">
    <property type="protein sequence ID" value="RQP24839.1"/>
    <property type="molecule type" value="Genomic_DNA"/>
</dbReference>
<dbReference type="RefSeq" id="WP_124539742.1">
    <property type="nucleotide sequence ID" value="NZ_QUSW01000002.1"/>
</dbReference>
<reference evidence="2 3" key="2">
    <citation type="submission" date="2018-12" db="EMBL/GenBank/DDBJ databases">
        <title>Rhizobacter gummiphilus sp. nov., a rubber-degrading bacterium isolated from the soil of a botanical garden in Japan.</title>
        <authorList>
            <person name="Shunsuke S.S."/>
        </authorList>
    </citation>
    <scope>NUCLEOTIDE SEQUENCE [LARGE SCALE GENOMIC DNA]</scope>
    <source>
        <strain evidence="2 3">S-16</strain>
    </source>
</reference>
<sequence length="174" mass="20237">MSSNTWRTAWHGQEIVVYRDEAEVDRIHASQIEKVIFVYEGGGESPGDLRHAIVETADDCIIFPADTGFAGRVNFERVDYWAGRGCVFWVHHSQAPLPMRMRRGRWWLRMSAGPAYARVPRSELASLIDHWPVEGPQTWDQRKWRRIERNRPFGKREAGNDSKHDDPGHHHQRA</sequence>
<evidence type="ECO:0000313" key="2">
    <source>
        <dbReference type="EMBL" id="RQP24839.1"/>
    </source>
</evidence>
<name>A0A3N7JVD7_9BURK</name>
<reference evidence="2 3" key="1">
    <citation type="submission" date="2018-08" db="EMBL/GenBank/DDBJ databases">
        <authorList>
            <person name="Khan S.A."/>
            <person name="Jeon C.O."/>
            <person name="Chun B.H."/>
            <person name="Jeong S.E."/>
        </authorList>
    </citation>
    <scope>NUCLEOTIDE SEQUENCE [LARGE SCALE GENOMIC DNA]</scope>
    <source>
        <strain evidence="2 3">S-16</strain>
    </source>
</reference>
<evidence type="ECO:0000313" key="3">
    <source>
        <dbReference type="Proteomes" id="UP000267464"/>
    </source>
</evidence>
<comment type="caution">
    <text evidence="2">The sequence shown here is derived from an EMBL/GenBank/DDBJ whole genome shotgun (WGS) entry which is preliminary data.</text>
</comment>
<feature type="compositionally biased region" description="Basic and acidic residues" evidence="1">
    <location>
        <begin position="147"/>
        <end position="174"/>
    </location>
</feature>
<dbReference type="OrthoDB" id="9156315at2"/>
<evidence type="ECO:0000256" key="1">
    <source>
        <dbReference type="SAM" id="MobiDB-lite"/>
    </source>
</evidence>